<dbReference type="AlphaFoldDB" id="T1L434"/>
<dbReference type="EnsemblMetazoa" id="tetur37g00630.1">
    <property type="protein sequence ID" value="tetur37g00630.1"/>
    <property type="gene ID" value="tetur37g00630"/>
</dbReference>
<organism evidence="2 3">
    <name type="scientific">Tetranychus urticae</name>
    <name type="common">Two-spotted spider mite</name>
    <dbReference type="NCBI Taxonomy" id="32264"/>
    <lineage>
        <taxon>Eukaryota</taxon>
        <taxon>Metazoa</taxon>
        <taxon>Ecdysozoa</taxon>
        <taxon>Arthropoda</taxon>
        <taxon>Chelicerata</taxon>
        <taxon>Arachnida</taxon>
        <taxon>Acari</taxon>
        <taxon>Acariformes</taxon>
        <taxon>Trombidiformes</taxon>
        <taxon>Prostigmata</taxon>
        <taxon>Eleutherengona</taxon>
        <taxon>Raphignathae</taxon>
        <taxon>Tetranychoidea</taxon>
        <taxon>Tetranychidae</taxon>
        <taxon>Tetranychus</taxon>
    </lineage>
</organism>
<name>T1L434_TETUR</name>
<evidence type="ECO:0000313" key="2">
    <source>
        <dbReference type="EnsemblMetazoa" id="tetur37g00630.1"/>
    </source>
</evidence>
<dbReference type="Proteomes" id="UP000015104">
    <property type="component" value="Unassembled WGS sequence"/>
</dbReference>
<keyword evidence="1" id="KW-0472">Membrane</keyword>
<reference evidence="3" key="1">
    <citation type="submission" date="2011-08" db="EMBL/GenBank/DDBJ databases">
        <authorList>
            <person name="Rombauts S."/>
        </authorList>
    </citation>
    <scope>NUCLEOTIDE SEQUENCE</scope>
    <source>
        <strain evidence="3">London</strain>
    </source>
</reference>
<dbReference type="EMBL" id="CAEY01001063">
    <property type="status" value="NOT_ANNOTATED_CDS"/>
    <property type="molecule type" value="Genomic_DNA"/>
</dbReference>
<feature type="transmembrane region" description="Helical" evidence="1">
    <location>
        <begin position="20"/>
        <end position="43"/>
    </location>
</feature>
<evidence type="ECO:0000313" key="3">
    <source>
        <dbReference type="Proteomes" id="UP000015104"/>
    </source>
</evidence>
<dbReference type="HOGENOM" id="CLU_3034965_0_0_1"/>
<accession>T1L434</accession>
<keyword evidence="3" id="KW-1185">Reference proteome</keyword>
<evidence type="ECO:0000256" key="1">
    <source>
        <dbReference type="SAM" id="Phobius"/>
    </source>
</evidence>
<proteinExistence type="predicted"/>
<reference evidence="2" key="2">
    <citation type="submission" date="2015-06" db="UniProtKB">
        <authorList>
            <consortium name="EnsemblMetazoa"/>
        </authorList>
    </citation>
    <scope>IDENTIFICATION</scope>
</reference>
<keyword evidence="1" id="KW-1133">Transmembrane helix</keyword>
<protein>
    <submittedName>
        <fullName evidence="2">Uncharacterized protein</fullName>
    </submittedName>
</protein>
<keyword evidence="1" id="KW-0812">Transmembrane</keyword>
<sequence length="55" mass="6373">MIKKQQRWILACKHFCFPLLEILATLLFPSKLLLLLLMVFLAVGRNKSFGRPTVD</sequence>